<evidence type="ECO:0000313" key="1">
    <source>
        <dbReference type="EMBL" id="BDZ48136.1"/>
    </source>
</evidence>
<evidence type="ECO:0008006" key="3">
    <source>
        <dbReference type="Google" id="ProtNLM"/>
    </source>
</evidence>
<dbReference type="InterPro" id="IPR043129">
    <property type="entry name" value="ATPase_NBD"/>
</dbReference>
<dbReference type="SUPFAM" id="SSF53067">
    <property type="entry name" value="Actin-like ATPase domain"/>
    <property type="match status" value="1"/>
</dbReference>
<dbReference type="Gene3D" id="3.30.420.40">
    <property type="match status" value="1"/>
</dbReference>
<dbReference type="Proteomes" id="UP001321486">
    <property type="component" value="Chromosome"/>
</dbReference>
<proteinExistence type="predicted"/>
<dbReference type="EMBL" id="AP027732">
    <property type="protein sequence ID" value="BDZ48136.1"/>
    <property type="molecule type" value="Genomic_DNA"/>
</dbReference>
<keyword evidence="2" id="KW-1185">Reference proteome</keyword>
<name>A0ABM8GIF9_9MICO</name>
<evidence type="ECO:0000313" key="2">
    <source>
        <dbReference type="Proteomes" id="UP001321486"/>
    </source>
</evidence>
<accession>A0ABM8GIF9</accession>
<sequence length="98" mass="10130">MDAVRSLGVTAVRVLLTGGAALNPAVQTVAGQVFDVPVAVPTPGEYVADGAARQAAWVLSGERPEWPVSIEATLTPDPRPAVRARYRAAQGLGSLARP</sequence>
<organism evidence="1 2">
    <name type="scientific">Frondihabitans sucicola</name>
    <dbReference type="NCBI Taxonomy" id="1268041"/>
    <lineage>
        <taxon>Bacteria</taxon>
        <taxon>Bacillati</taxon>
        <taxon>Actinomycetota</taxon>
        <taxon>Actinomycetes</taxon>
        <taxon>Micrococcales</taxon>
        <taxon>Microbacteriaceae</taxon>
        <taxon>Frondihabitans</taxon>
    </lineage>
</organism>
<reference evidence="2" key="1">
    <citation type="journal article" date="2019" name="Int. J. Syst. Evol. Microbiol.">
        <title>The Global Catalogue of Microorganisms (GCM) 10K type strain sequencing project: providing services to taxonomists for standard genome sequencing and annotation.</title>
        <authorList>
            <consortium name="The Broad Institute Genomics Platform"/>
            <consortium name="The Broad Institute Genome Sequencing Center for Infectious Disease"/>
            <person name="Wu L."/>
            <person name="Ma J."/>
        </authorList>
    </citation>
    <scope>NUCLEOTIDE SEQUENCE [LARGE SCALE GENOMIC DNA]</scope>
    <source>
        <strain evidence="2">NBRC 108728</strain>
    </source>
</reference>
<protein>
    <recommendedName>
        <fullName evidence="3">Carbohydrate kinase FGGY C-terminal domain-containing protein</fullName>
    </recommendedName>
</protein>
<gene>
    <name evidence="1" type="ORF">GCM10025867_03770</name>
</gene>